<organism evidence="7 8">
    <name type="scientific">Zobellia barbeyronii</name>
    <dbReference type="NCBI Taxonomy" id="2748009"/>
    <lineage>
        <taxon>Bacteria</taxon>
        <taxon>Pseudomonadati</taxon>
        <taxon>Bacteroidota</taxon>
        <taxon>Flavobacteriia</taxon>
        <taxon>Flavobacteriales</taxon>
        <taxon>Flavobacteriaceae</taxon>
        <taxon>Zobellia</taxon>
    </lineage>
</organism>
<keyword evidence="4" id="KW-0808">Transferase</keyword>
<comment type="caution">
    <text evidence="7">The sequence shown here is derived from an EMBL/GenBank/DDBJ whole genome shotgun (WGS) entry which is preliminary data.</text>
</comment>
<sequence>MKKNRLQISIVIPVLNEAKGIAQTINYLTANSSPENIKEILIVDGGSADNTAAIAEHHGARVIHSAKGRAKQLNYGAKNAKGAILYFLHADTLPPHNFDQSVKDAVEDGFETGCFQMKFDSNSIFLSFFAWFTRVNHQICRGGDQSLFITKELFNSSGGFNEAYVVYEDNEFIGRLYKSTFFKILPRHVKTSARRYQERGMVKLQYHFGIMHLKNYLGAGPDQLYDYYKRKISV</sequence>
<dbReference type="CDD" id="cd02522">
    <property type="entry name" value="GT_2_like_a"/>
    <property type="match status" value="1"/>
</dbReference>
<evidence type="ECO:0000256" key="5">
    <source>
        <dbReference type="ARBA" id="ARBA00023136"/>
    </source>
</evidence>
<dbReference type="Proteomes" id="UP000740413">
    <property type="component" value="Unassembled WGS sequence"/>
</dbReference>
<keyword evidence="5" id="KW-0472">Membrane</keyword>
<keyword evidence="8" id="KW-1185">Reference proteome</keyword>
<keyword evidence="2" id="KW-1003">Cell membrane</keyword>
<evidence type="ECO:0000256" key="2">
    <source>
        <dbReference type="ARBA" id="ARBA00022475"/>
    </source>
</evidence>
<comment type="subcellular location">
    <subcellularLocation>
        <location evidence="1">Cell membrane</location>
    </subcellularLocation>
</comment>
<proteinExistence type="predicted"/>
<gene>
    <name evidence="7" type="ORF">HW347_01160</name>
</gene>
<evidence type="ECO:0000259" key="6">
    <source>
        <dbReference type="Pfam" id="PF00535"/>
    </source>
</evidence>
<evidence type="ECO:0000256" key="4">
    <source>
        <dbReference type="ARBA" id="ARBA00022679"/>
    </source>
</evidence>
<dbReference type="SUPFAM" id="SSF53448">
    <property type="entry name" value="Nucleotide-diphospho-sugar transferases"/>
    <property type="match status" value="1"/>
</dbReference>
<dbReference type="InterPro" id="IPR001173">
    <property type="entry name" value="Glyco_trans_2-like"/>
</dbReference>
<protein>
    <submittedName>
        <fullName evidence="7">TIGR04283 family arsenosugar biosynthesis glycosyltransferase</fullName>
    </submittedName>
</protein>
<feature type="domain" description="Glycosyltransferase 2-like" evidence="6">
    <location>
        <begin position="9"/>
        <end position="110"/>
    </location>
</feature>
<dbReference type="EMBL" id="JACATN010000001">
    <property type="protein sequence ID" value="MBT2159849.1"/>
    <property type="molecule type" value="Genomic_DNA"/>
</dbReference>
<evidence type="ECO:0000256" key="3">
    <source>
        <dbReference type="ARBA" id="ARBA00022676"/>
    </source>
</evidence>
<evidence type="ECO:0000313" key="8">
    <source>
        <dbReference type="Proteomes" id="UP000740413"/>
    </source>
</evidence>
<accession>A0ABS5W8U4</accession>
<dbReference type="NCBIfam" id="TIGR04283">
    <property type="entry name" value="glyco_like_mftF"/>
    <property type="match status" value="1"/>
</dbReference>
<dbReference type="Pfam" id="PF00535">
    <property type="entry name" value="Glycos_transf_2"/>
    <property type="match status" value="1"/>
</dbReference>
<name>A0ABS5W8U4_9FLAO</name>
<dbReference type="RefSeq" id="WP_214610128.1">
    <property type="nucleotide sequence ID" value="NZ_JACATN010000001.1"/>
</dbReference>
<dbReference type="InterPro" id="IPR029044">
    <property type="entry name" value="Nucleotide-diphossugar_trans"/>
</dbReference>
<evidence type="ECO:0000313" key="7">
    <source>
        <dbReference type="EMBL" id="MBT2159849.1"/>
    </source>
</evidence>
<reference evidence="8" key="1">
    <citation type="submission" date="2023-07" db="EMBL/GenBank/DDBJ databases">
        <title>Zobellia barbeyronii sp. nov., a new marine flavobacterium, isolated from green and red algae.</title>
        <authorList>
            <person name="Nedashkovskaya O.I."/>
            <person name="Otstavnykh N."/>
            <person name="Zhukova N."/>
            <person name="Guzev K."/>
            <person name="Chausova V."/>
            <person name="Tekutyeva L."/>
            <person name="Mikhailov V."/>
            <person name="Isaeva M."/>
        </authorList>
    </citation>
    <scope>NUCLEOTIDE SEQUENCE [LARGE SCALE GENOMIC DNA]</scope>
    <source>
        <strain evidence="8">KMM 6746</strain>
    </source>
</reference>
<dbReference type="PANTHER" id="PTHR43646">
    <property type="entry name" value="GLYCOSYLTRANSFERASE"/>
    <property type="match status" value="1"/>
</dbReference>
<keyword evidence="3" id="KW-0328">Glycosyltransferase</keyword>
<dbReference type="Gene3D" id="3.90.550.10">
    <property type="entry name" value="Spore Coat Polysaccharide Biosynthesis Protein SpsA, Chain A"/>
    <property type="match status" value="1"/>
</dbReference>
<evidence type="ECO:0000256" key="1">
    <source>
        <dbReference type="ARBA" id="ARBA00004236"/>
    </source>
</evidence>
<dbReference type="PANTHER" id="PTHR43646:SF2">
    <property type="entry name" value="GLYCOSYLTRANSFERASE 2-LIKE DOMAIN-CONTAINING PROTEIN"/>
    <property type="match status" value="1"/>
</dbReference>
<dbReference type="InterPro" id="IPR026461">
    <property type="entry name" value="Trfase_2_rSAM/seldom_assoc"/>
</dbReference>